<comment type="caution">
    <text evidence="2">The sequence shown here is derived from an EMBL/GenBank/DDBJ whole genome shotgun (WGS) entry which is preliminary data.</text>
</comment>
<proteinExistence type="predicted"/>
<dbReference type="InterPro" id="IPR018551">
    <property type="entry name" value="DUF2007"/>
</dbReference>
<reference evidence="2 3" key="1">
    <citation type="submission" date="2020-08" db="EMBL/GenBank/DDBJ databases">
        <title>Genomic Encyclopedia of Type Strains, Phase IV (KMG-IV): sequencing the most valuable type-strain genomes for metagenomic binning, comparative biology and taxonomic classification.</title>
        <authorList>
            <person name="Goeker M."/>
        </authorList>
    </citation>
    <scope>NUCLEOTIDE SEQUENCE [LARGE SCALE GENOMIC DNA]</scope>
    <source>
        <strain evidence="2 3">DSM 25895</strain>
    </source>
</reference>
<accession>A0A840XNG8</accession>
<gene>
    <name evidence="2" type="ORF">FHS88_001581</name>
</gene>
<sequence>MRVIAITTDPVRLSFLRALLADARIETVVLDAHISAVEGGIGAFPRRLAVATEDEARARAVLAEAGEAEA</sequence>
<evidence type="ECO:0000259" key="1">
    <source>
        <dbReference type="Pfam" id="PF09413"/>
    </source>
</evidence>
<protein>
    <recommendedName>
        <fullName evidence="1">DUF2007 domain-containing protein</fullName>
    </recommendedName>
</protein>
<dbReference type="SUPFAM" id="SSF54913">
    <property type="entry name" value="GlnB-like"/>
    <property type="match status" value="1"/>
</dbReference>
<feature type="domain" description="DUF2007" evidence="1">
    <location>
        <begin position="1"/>
        <end position="66"/>
    </location>
</feature>
<keyword evidence="3" id="KW-1185">Reference proteome</keyword>
<dbReference type="Proteomes" id="UP000562254">
    <property type="component" value="Unassembled WGS sequence"/>
</dbReference>
<dbReference type="Gene3D" id="3.30.70.790">
    <property type="entry name" value="UreE, C-terminal domain"/>
    <property type="match status" value="1"/>
</dbReference>
<dbReference type="InterPro" id="IPR011322">
    <property type="entry name" value="N-reg_PII-like_a/b"/>
</dbReference>
<dbReference type="EMBL" id="JACIJE010000003">
    <property type="protein sequence ID" value="MBB5689456.1"/>
    <property type="molecule type" value="Genomic_DNA"/>
</dbReference>
<evidence type="ECO:0000313" key="3">
    <source>
        <dbReference type="Proteomes" id="UP000562254"/>
    </source>
</evidence>
<organism evidence="2 3">
    <name type="scientific">Neoroseomonas alkaliterrae</name>
    <dbReference type="NCBI Taxonomy" id="1452450"/>
    <lineage>
        <taxon>Bacteria</taxon>
        <taxon>Pseudomonadati</taxon>
        <taxon>Pseudomonadota</taxon>
        <taxon>Alphaproteobacteria</taxon>
        <taxon>Acetobacterales</taxon>
        <taxon>Acetobacteraceae</taxon>
        <taxon>Neoroseomonas</taxon>
    </lineage>
</organism>
<dbReference type="RefSeq" id="WP_184483262.1">
    <property type="nucleotide sequence ID" value="NZ_JAAEDJ010000143.1"/>
</dbReference>
<name>A0A840XNG8_9PROT</name>
<evidence type="ECO:0000313" key="2">
    <source>
        <dbReference type="EMBL" id="MBB5689456.1"/>
    </source>
</evidence>
<dbReference type="AlphaFoldDB" id="A0A840XNG8"/>
<dbReference type="Pfam" id="PF09413">
    <property type="entry name" value="DUF2007"/>
    <property type="match status" value="1"/>
</dbReference>